<evidence type="ECO:0000313" key="1">
    <source>
        <dbReference type="EMBL" id="JAD15153.1"/>
    </source>
</evidence>
<name>A0A0A8XR10_ARUDO</name>
<accession>A0A0A8XR10</accession>
<organism evidence="1">
    <name type="scientific">Arundo donax</name>
    <name type="common">Giant reed</name>
    <name type="synonym">Donax arundinaceus</name>
    <dbReference type="NCBI Taxonomy" id="35708"/>
    <lineage>
        <taxon>Eukaryota</taxon>
        <taxon>Viridiplantae</taxon>
        <taxon>Streptophyta</taxon>
        <taxon>Embryophyta</taxon>
        <taxon>Tracheophyta</taxon>
        <taxon>Spermatophyta</taxon>
        <taxon>Magnoliopsida</taxon>
        <taxon>Liliopsida</taxon>
        <taxon>Poales</taxon>
        <taxon>Poaceae</taxon>
        <taxon>PACMAD clade</taxon>
        <taxon>Arundinoideae</taxon>
        <taxon>Arundineae</taxon>
        <taxon>Arundo</taxon>
    </lineage>
</organism>
<proteinExistence type="predicted"/>
<sequence>MAYVPLFLVTNTCHSGHIFNQPFKILRMNIFSYLSLLRF</sequence>
<protein>
    <submittedName>
        <fullName evidence="1">Uncharacterized protein</fullName>
    </submittedName>
</protein>
<reference evidence="1" key="1">
    <citation type="submission" date="2014-09" db="EMBL/GenBank/DDBJ databases">
        <authorList>
            <person name="Magalhaes I.L.F."/>
            <person name="Oliveira U."/>
            <person name="Santos F.R."/>
            <person name="Vidigal T.H.D.A."/>
            <person name="Brescovit A.D."/>
            <person name="Santos A.J."/>
        </authorList>
    </citation>
    <scope>NUCLEOTIDE SEQUENCE</scope>
    <source>
        <tissue evidence="1">Shoot tissue taken approximately 20 cm above the soil surface</tissue>
    </source>
</reference>
<dbReference type="AlphaFoldDB" id="A0A0A8XR10"/>
<reference evidence="1" key="2">
    <citation type="journal article" date="2015" name="Data Brief">
        <title>Shoot transcriptome of the giant reed, Arundo donax.</title>
        <authorList>
            <person name="Barrero R.A."/>
            <person name="Guerrero F.D."/>
            <person name="Moolhuijzen P."/>
            <person name="Goolsby J.A."/>
            <person name="Tidwell J."/>
            <person name="Bellgard S.E."/>
            <person name="Bellgard M.I."/>
        </authorList>
    </citation>
    <scope>NUCLEOTIDE SEQUENCE</scope>
    <source>
        <tissue evidence="1">Shoot tissue taken approximately 20 cm above the soil surface</tissue>
    </source>
</reference>
<dbReference type="EMBL" id="GBRH01282742">
    <property type="protein sequence ID" value="JAD15153.1"/>
    <property type="molecule type" value="Transcribed_RNA"/>
</dbReference>